<dbReference type="AlphaFoldDB" id="A0A9N8NC74"/>
<proteinExistence type="predicted"/>
<comment type="caution">
    <text evidence="2">The sequence shown here is derived from an EMBL/GenBank/DDBJ whole genome shotgun (WGS) entry which is preliminary data.</text>
</comment>
<protein>
    <submittedName>
        <fullName evidence="2">Uncharacterized protein</fullName>
    </submittedName>
</protein>
<organism evidence="2 3">
    <name type="scientific">Gibberella zeae</name>
    <name type="common">Wheat head blight fungus</name>
    <name type="synonym">Fusarium graminearum</name>
    <dbReference type="NCBI Taxonomy" id="5518"/>
    <lineage>
        <taxon>Eukaryota</taxon>
        <taxon>Fungi</taxon>
        <taxon>Dikarya</taxon>
        <taxon>Ascomycota</taxon>
        <taxon>Pezizomycotina</taxon>
        <taxon>Sordariomycetes</taxon>
        <taxon>Hypocreomycetidae</taxon>
        <taxon>Hypocreales</taxon>
        <taxon>Nectriaceae</taxon>
        <taxon>Fusarium</taxon>
    </lineage>
</organism>
<dbReference type="EMBL" id="CAJPIJ010000067">
    <property type="protein sequence ID" value="CAG1965324.1"/>
    <property type="molecule type" value="Genomic_DNA"/>
</dbReference>
<feature type="region of interest" description="Disordered" evidence="1">
    <location>
        <begin position="256"/>
        <end position="295"/>
    </location>
</feature>
<gene>
    <name evidence="2" type="ORF">MDCFG202_LOCUS28759</name>
</gene>
<evidence type="ECO:0000256" key="1">
    <source>
        <dbReference type="SAM" id="MobiDB-lite"/>
    </source>
</evidence>
<feature type="compositionally biased region" description="Basic and acidic residues" evidence="1">
    <location>
        <begin position="272"/>
        <end position="285"/>
    </location>
</feature>
<dbReference type="Proteomes" id="UP000746612">
    <property type="component" value="Unassembled WGS sequence"/>
</dbReference>
<evidence type="ECO:0000313" key="2">
    <source>
        <dbReference type="EMBL" id="CAG1965324.1"/>
    </source>
</evidence>
<name>A0A9N8NC74_GIBZA</name>
<sequence length="461" mass="52453">MDKYPLKKLSSEVEQLQKGLAHLVGSVDDHEHLIKTVGSLKRNLEITFWFHCTFDKLRLEILDANHTNRLRNLFLFIYQETGIKADGEEQLKRNRVLRSELKKFGLIELVFLGITCSVVQVKRLTDDDIKFIHNFLRQSIKTNRLEPYLHQERFVTAIKKALVIDLVERDFSDFPKFKKDIEAQGYKCASKKRKKVSDNDPAGESLRASSISADAADDDINLESHGLDTSVTEPTCCFSEFIPSLVSAEDEEISSASRLPQVQAHVQQPAIDESRTEKDRSEENSHPTTGFGTEAHAEVSIAQNIGGSLHPEREVETSYEKCVIDVNAALSYLKRKSNSVWWTATFVRLVSKQFSCLVFFPREEEELRQIPTKGIFILQRFFTWTNKATDIQWRDIPNEAPRVSKDSRQSLERVTGTVGSNLAYAGLAFMPGDTVDVRLILYHDMIMSEALAQLPEIPMLS</sequence>
<reference evidence="2" key="1">
    <citation type="submission" date="2021-03" db="EMBL/GenBank/DDBJ databases">
        <authorList>
            <person name="Alouane T."/>
            <person name="Langin T."/>
            <person name="Bonhomme L."/>
        </authorList>
    </citation>
    <scope>NUCLEOTIDE SEQUENCE</scope>
    <source>
        <strain evidence="2">MDC_Fg202</strain>
    </source>
</reference>
<evidence type="ECO:0000313" key="3">
    <source>
        <dbReference type="Proteomes" id="UP000746612"/>
    </source>
</evidence>
<accession>A0A9N8NC74</accession>
<feature type="compositionally biased region" description="Polar residues" evidence="1">
    <location>
        <begin position="256"/>
        <end position="266"/>
    </location>
</feature>